<dbReference type="AlphaFoldDB" id="K0RP38"/>
<reference evidence="2 3" key="1">
    <citation type="journal article" date="2012" name="Genome Biol.">
        <title>Genome and low-iron response of an oceanic diatom adapted to chronic iron limitation.</title>
        <authorList>
            <person name="Lommer M."/>
            <person name="Specht M."/>
            <person name="Roy A.S."/>
            <person name="Kraemer L."/>
            <person name="Andreson R."/>
            <person name="Gutowska M.A."/>
            <person name="Wolf J."/>
            <person name="Bergner S.V."/>
            <person name="Schilhabel M.B."/>
            <person name="Klostermeier U.C."/>
            <person name="Beiko R.G."/>
            <person name="Rosenstiel P."/>
            <person name="Hippler M."/>
            <person name="Laroche J."/>
        </authorList>
    </citation>
    <scope>NUCLEOTIDE SEQUENCE [LARGE SCALE GENOMIC DNA]</scope>
    <source>
        <strain evidence="2 3">CCMP1005</strain>
    </source>
</reference>
<comment type="caution">
    <text evidence="2">The sequence shown here is derived from an EMBL/GenBank/DDBJ whole genome shotgun (WGS) entry which is preliminary data.</text>
</comment>
<feature type="region of interest" description="Disordered" evidence="1">
    <location>
        <begin position="70"/>
        <end position="105"/>
    </location>
</feature>
<dbReference type="Proteomes" id="UP000266841">
    <property type="component" value="Unassembled WGS sequence"/>
</dbReference>
<evidence type="ECO:0000256" key="1">
    <source>
        <dbReference type="SAM" id="MobiDB-lite"/>
    </source>
</evidence>
<accession>K0RP38</accession>
<evidence type="ECO:0000313" key="3">
    <source>
        <dbReference type="Proteomes" id="UP000266841"/>
    </source>
</evidence>
<keyword evidence="3" id="KW-1185">Reference proteome</keyword>
<feature type="compositionally biased region" description="Acidic residues" evidence="1">
    <location>
        <begin position="94"/>
        <end position="105"/>
    </location>
</feature>
<name>K0RP38_THAOC</name>
<feature type="compositionally biased region" description="Low complexity" evidence="1">
    <location>
        <begin position="84"/>
        <end position="93"/>
    </location>
</feature>
<organism evidence="2 3">
    <name type="scientific">Thalassiosira oceanica</name>
    <name type="common">Marine diatom</name>
    <dbReference type="NCBI Taxonomy" id="159749"/>
    <lineage>
        <taxon>Eukaryota</taxon>
        <taxon>Sar</taxon>
        <taxon>Stramenopiles</taxon>
        <taxon>Ochrophyta</taxon>
        <taxon>Bacillariophyta</taxon>
        <taxon>Coscinodiscophyceae</taxon>
        <taxon>Thalassiosirophycidae</taxon>
        <taxon>Thalassiosirales</taxon>
        <taxon>Thalassiosiraceae</taxon>
        <taxon>Thalassiosira</taxon>
    </lineage>
</organism>
<feature type="non-terminal residue" evidence="2">
    <location>
        <position position="105"/>
    </location>
</feature>
<dbReference type="EMBL" id="AGNL01035195">
    <property type="protein sequence ID" value="EJK54835.1"/>
    <property type="molecule type" value="Genomic_DNA"/>
</dbReference>
<proteinExistence type="predicted"/>
<gene>
    <name evidence="2" type="ORF">THAOC_25503</name>
</gene>
<protein>
    <submittedName>
        <fullName evidence="2">Uncharacterized protein</fullName>
    </submittedName>
</protein>
<sequence>MFLSRYTADASSPCRRHLRVRPNIPPLRRPIPRGQSSHNSLGAVGSNPVCFSAESNPPISSGLCGRMIRYAGESGNGSTKTMPADDGGTAPAADEADDDGLLDVS</sequence>
<evidence type="ECO:0000313" key="2">
    <source>
        <dbReference type="EMBL" id="EJK54835.1"/>
    </source>
</evidence>